<gene>
    <name evidence="1" type="ORF">ECPE_LOCUS18144</name>
</gene>
<evidence type="ECO:0000313" key="3">
    <source>
        <dbReference type="WBParaSite" id="ECPE_0001819301-mRNA-1"/>
    </source>
</evidence>
<dbReference type="Pfam" id="PF06784">
    <property type="entry name" value="UPF0240"/>
    <property type="match status" value="1"/>
</dbReference>
<protein>
    <submittedName>
        <fullName evidence="3">DUF433 domain-containing protein</fullName>
    </submittedName>
</protein>
<evidence type="ECO:0000313" key="1">
    <source>
        <dbReference type="EMBL" id="VDP95663.1"/>
    </source>
</evidence>
<reference evidence="3" key="1">
    <citation type="submission" date="2016-06" db="UniProtKB">
        <authorList>
            <consortium name="WormBaseParasite"/>
        </authorList>
    </citation>
    <scope>IDENTIFICATION</scope>
</reference>
<evidence type="ECO:0000313" key="2">
    <source>
        <dbReference type="Proteomes" id="UP000272942"/>
    </source>
</evidence>
<organism evidence="3">
    <name type="scientific">Echinostoma caproni</name>
    <dbReference type="NCBI Taxonomy" id="27848"/>
    <lineage>
        <taxon>Eukaryota</taxon>
        <taxon>Metazoa</taxon>
        <taxon>Spiralia</taxon>
        <taxon>Lophotrochozoa</taxon>
        <taxon>Platyhelminthes</taxon>
        <taxon>Trematoda</taxon>
        <taxon>Digenea</taxon>
        <taxon>Plagiorchiida</taxon>
        <taxon>Echinostomata</taxon>
        <taxon>Echinostomatoidea</taxon>
        <taxon>Echinostomatidae</taxon>
        <taxon>Echinostoma</taxon>
    </lineage>
</organism>
<name>A0A183BG09_9TREM</name>
<dbReference type="GO" id="GO:0005739">
    <property type="term" value="C:mitochondrion"/>
    <property type="evidence" value="ECO:0007669"/>
    <property type="project" value="GOC"/>
</dbReference>
<accession>A0A183BG09</accession>
<sequence>MNVASPKHPNTPTIKLDDHSLKQLFTHNPELDRRVDYFDIRSTVVKQNILPEGVDYVRESTRRLPQKVFADNPFPDPIKEFGFVVPEVVPRGRLTMRQAVDLVKAFQTKAATVEQLAETYHIDLAKV</sequence>
<dbReference type="InterPro" id="IPR009622">
    <property type="entry name" value="NDUFAF4"/>
</dbReference>
<dbReference type="WBParaSite" id="ECPE_0001819301-mRNA-1">
    <property type="protein sequence ID" value="ECPE_0001819301-mRNA-1"/>
    <property type="gene ID" value="ECPE_0001819301"/>
</dbReference>
<dbReference type="AlphaFoldDB" id="A0A183BG09"/>
<dbReference type="OrthoDB" id="2434756at2759"/>
<dbReference type="GO" id="GO:0032981">
    <property type="term" value="P:mitochondrial respiratory chain complex I assembly"/>
    <property type="evidence" value="ECO:0007669"/>
    <property type="project" value="InterPro"/>
</dbReference>
<dbReference type="Proteomes" id="UP000272942">
    <property type="component" value="Unassembled WGS sequence"/>
</dbReference>
<dbReference type="EMBL" id="UZAN01075053">
    <property type="protein sequence ID" value="VDP95663.1"/>
    <property type="molecule type" value="Genomic_DNA"/>
</dbReference>
<keyword evidence="2" id="KW-1185">Reference proteome</keyword>
<proteinExistence type="predicted"/>
<reference evidence="1 2" key="2">
    <citation type="submission" date="2018-11" db="EMBL/GenBank/DDBJ databases">
        <authorList>
            <consortium name="Pathogen Informatics"/>
        </authorList>
    </citation>
    <scope>NUCLEOTIDE SEQUENCE [LARGE SCALE GENOMIC DNA]</scope>
    <source>
        <strain evidence="1 2">Egypt</strain>
    </source>
</reference>